<evidence type="ECO:0000256" key="2">
    <source>
        <dbReference type="ARBA" id="ARBA00011245"/>
    </source>
</evidence>
<comment type="caution">
    <text evidence="4">The sequence shown here is derived from an EMBL/GenBank/DDBJ whole genome shotgun (WGS) entry which is preliminary data.</text>
</comment>
<dbReference type="InterPro" id="IPR011013">
    <property type="entry name" value="Gal_mutarotase_sf_dom"/>
</dbReference>
<evidence type="ECO:0000313" key="4">
    <source>
        <dbReference type="EMBL" id="MEE1945923.1"/>
    </source>
</evidence>
<organism evidence="4 5">
    <name type="scientific">Pedobacter albus</name>
    <dbReference type="NCBI Taxonomy" id="3113905"/>
    <lineage>
        <taxon>Bacteria</taxon>
        <taxon>Pseudomonadati</taxon>
        <taxon>Bacteroidota</taxon>
        <taxon>Sphingobacteriia</taxon>
        <taxon>Sphingobacteriales</taxon>
        <taxon>Sphingobacteriaceae</taxon>
        <taxon>Pedobacter</taxon>
    </lineage>
</organism>
<dbReference type="CDD" id="cd09024">
    <property type="entry name" value="Aldose_epim_lacX"/>
    <property type="match status" value="1"/>
</dbReference>
<keyword evidence="3" id="KW-0106">Calcium</keyword>
<dbReference type="InterPro" id="IPR037481">
    <property type="entry name" value="LacX"/>
</dbReference>
<proteinExistence type="predicted"/>
<reference evidence="4 5" key="1">
    <citation type="submission" date="2024-01" db="EMBL/GenBank/DDBJ databases">
        <title>Pedobacter sp. nov., isolated from fresh soil.</title>
        <authorList>
            <person name="Le N.T.T."/>
        </authorList>
    </citation>
    <scope>NUCLEOTIDE SEQUENCE [LARGE SCALE GENOMIC DNA]</scope>
    <source>
        <strain evidence="4 5">KR3-3</strain>
    </source>
</reference>
<gene>
    <name evidence="4" type="ORF">VRU48_12450</name>
</gene>
<dbReference type="Pfam" id="PF01263">
    <property type="entry name" value="Aldose_epim"/>
    <property type="match status" value="1"/>
</dbReference>
<keyword evidence="5" id="KW-1185">Reference proteome</keyword>
<dbReference type="PANTHER" id="PTHR11122:SF13">
    <property type="entry name" value="GLUCOSE-6-PHOSPHATE 1-EPIMERASE"/>
    <property type="match status" value="1"/>
</dbReference>
<dbReference type="InterPro" id="IPR008183">
    <property type="entry name" value="Aldose_1/G6P_1-epimerase"/>
</dbReference>
<comment type="subunit">
    <text evidence="2">Monomer.</text>
</comment>
<dbReference type="InterPro" id="IPR014718">
    <property type="entry name" value="GH-type_carb-bd"/>
</dbReference>
<sequence>MLIAIENEHIKATFATKGAELQSVSGVHSSTEYLWSGDPKFWGKFSPVLFPIVGALKDNTYFYQGQAYTLPRHGFARDMEFDYRQVSEHEILFTLRHNEETLKIYPFEFRLNLRYRIFGASLCCTYEVHNPATKELLFSVGAHPAFAAPLNQQGCYSDYSLQFNKDQELVYHHIVANLISDQTSVLALHDGKLDLKHELFYDDALVLKQLQSDEITLMNSKNYNGLTFKFEGFPYFGIWAAKDADFVCLEPWCGIADAMDSNQQLATKEGIQQLAPQGNWERTWKVTFF</sequence>
<protein>
    <submittedName>
        <fullName evidence="4">Aldose 1-epimerase family protein</fullName>
    </submittedName>
</protein>
<name>A0ABU7I911_9SPHI</name>
<dbReference type="SUPFAM" id="SSF74650">
    <property type="entry name" value="Galactose mutarotase-like"/>
    <property type="match status" value="1"/>
</dbReference>
<dbReference type="PANTHER" id="PTHR11122">
    <property type="entry name" value="APOSPORY-ASSOCIATED PROTEIN C-RELATED"/>
    <property type="match status" value="1"/>
</dbReference>
<dbReference type="EMBL" id="JAZDQT010000002">
    <property type="protein sequence ID" value="MEE1945923.1"/>
    <property type="molecule type" value="Genomic_DNA"/>
</dbReference>
<evidence type="ECO:0000256" key="1">
    <source>
        <dbReference type="ARBA" id="ARBA00001913"/>
    </source>
</evidence>
<dbReference type="RefSeq" id="WP_330108241.1">
    <property type="nucleotide sequence ID" value="NZ_JAZDQT010000002.1"/>
</dbReference>
<dbReference type="Gene3D" id="2.70.98.10">
    <property type="match status" value="1"/>
</dbReference>
<comment type="cofactor">
    <cofactor evidence="1">
        <name>Ca(2+)</name>
        <dbReference type="ChEBI" id="CHEBI:29108"/>
    </cofactor>
</comment>
<evidence type="ECO:0000256" key="3">
    <source>
        <dbReference type="ARBA" id="ARBA00022837"/>
    </source>
</evidence>
<dbReference type="Proteomes" id="UP001336835">
    <property type="component" value="Unassembled WGS sequence"/>
</dbReference>
<evidence type="ECO:0000313" key="5">
    <source>
        <dbReference type="Proteomes" id="UP001336835"/>
    </source>
</evidence>
<accession>A0ABU7I911</accession>